<feature type="region of interest" description="Disordered" evidence="1">
    <location>
        <begin position="1"/>
        <end position="26"/>
    </location>
</feature>
<gene>
    <name evidence="2" type="ORF">KY290_036867</name>
</gene>
<comment type="caution">
    <text evidence="2">The sequence shown here is derived from an EMBL/GenBank/DDBJ whole genome shotgun (WGS) entry which is preliminary data.</text>
</comment>
<dbReference type="EMBL" id="JAIVGD010000028">
    <property type="protein sequence ID" value="KAH0738162.1"/>
    <property type="molecule type" value="Genomic_DNA"/>
</dbReference>
<name>A0ABQ7TTX2_SOLTU</name>
<sequence length="76" mass="8437">MGIDSTHLTSSKSEREKVVGSRTLVHTSTEGELLKWKRSELLSKAVHDPLARLPALPTPSAPTTTVFTLRQWVILE</sequence>
<protein>
    <submittedName>
        <fullName evidence="2">Uncharacterized protein</fullName>
    </submittedName>
</protein>
<reference evidence="2 3" key="1">
    <citation type="journal article" date="2021" name="bioRxiv">
        <title>Chromosome-scale and haplotype-resolved genome assembly of a tetraploid potato cultivar.</title>
        <authorList>
            <person name="Sun H."/>
            <person name="Jiao W.-B."/>
            <person name="Krause K."/>
            <person name="Campoy J.A."/>
            <person name="Goel M."/>
            <person name="Folz-Donahue K."/>
            <person name="Kukat C."/>
            <person name="Huettel B."/>
            <person name="Schneeberger K."/>
        </authorList>
    </citation>
    <scope>NUCLEOTIDE SEQUENCE [LARGE SCALE GENOMIC DNA]</scope>
    <source>
        <strain evidence="2">SolTubOtavaFocal</strain>
        <tissue evidence="2">Leaves</tissue>
    </source>
</reference>
<proteinExistence type="predicted"/>
<evidence type="ECO:0000313" key="2">
    <source>
        <dbReference type="EMBL" id="KAH0738162.1"/>
    </source>
</evidence>
<evidence type="ECO:0000256" key="1">
    <source>
        <dbReference type="SAM" id="MobiDB-lite"/>
    </source>
</evidence>
<accession>A0ABQ7TTX2</accession>
<feature type="compositionally biased region" description="Polar residues" evidence="1">
    <location>
        <begin position="1"/>
        <end position="11"/>
    </location>
</feature>
<dbReference type="Proteomes" id="UP000826656">
    <property type="component" value="Unassembled WGS sequence"/>
</dbReference>
<organism evidence="2 3">
    <name type="scientific">Solanum tuberosum</name>
    <name type="common">Potato</name>
    <dbReference type="NCBI Taxonomy" id="4113"/>
    <lineage>
        <taxon>Eukaryota</taxon>
        <taxon>Viridiplantae</taxon>
        <taxon>Streptophyta</taxon>
        <taxon>Embryophyta</taxon>
        <taxon>Tracheophyta</taxon>
        <taxon>Spermatophyta</taxon>
        <taxon>Magnoliopsida</taxon>
        <taxon>eudicotyledons</taxon>
        <taxon>Gunneridae</taxon>
        <taxon>Pentapetalae</taxon>
        <taxon>asterids</taxon>
        <taxon>lamiids</taxon>
        <taxon>Solanales</taxon>
        <taxon>Solanaceae</taxon>
        <taxon>Solanoideae</taxon>
        <taxon>Solaneae</taxon>
        <taxon>Solanum</taxon>
    </lineage>
</organism>
<evidence type="ECO:0000313" key="3">
    <source>
        <dbReference type="Proteomes" id="UP000826656"/>
    </source>
</evidence>
<keyword evidence="3" id="KW-1185">Reference proteome</keyword>